<feature type="compositionally biased region" description="Gly residues" evidence="1">
    <location>
        <begin position="76"/>
        <end position="85"/>
    </location>
</feature>
<comment type="caution">
    <text evidence="2">The sequence shown here is derived from an EMBL/GenBank/DDBJ whole genome shotgun (WGS) entry which is preliminary data.</text>
</comment>
<evidence type="ECO:0000256" key="1">
    <source>
        <dbReference type="SAM" id="MobiDB-lite"/>
    </source>
</evidence>
<feature type="region of interest" description="Disordered" evidence="1">
    <location>
        <begin position="1"/>
        <end position="85"/>
    </location>
</feature>
<evidence type="ECO:0000313" key="3">
    <source>
        <dbReference type="Proteomes" id="UP000266841"/>
    </source>
</evidence>
<reference evidence="2 3" key="1">
    <citation type="journal article" date="2012" name="Genome Biol.">
        <title>Genome and low-iron response of an oceanic diatom adapted to chronic iron limitation.</title>
        <authorList>
            <person name="Lommer M."/>
            <person name="Specht M."/>
            <person name="Roy A.S."/>
            <person name="Kraemer L."/>
            <person name="Andreson R."/>
            <person name="Gutowska M.A."/>
            <person name="Wolf J."/>
            <person name="Bergner S.V."/>
            <person name="Schilhabel M.B."/>
            <person name="Klostermeier U.C."/>
            <person name="Beiko R.G."/>
            <person name="Rosenstiel P."/>
            <person name="Hippler M."/>
            <person name="Laroche J."/>
        </authorList>
    </citation>
    <scope>NUCLEOTIDE SEQUENCE [LARGE SCALE GENOMIC DNA]</scope>
    <source>
        <strain evidence="2 3">CCMP1005</strain>
    </source>
</reference>
<proteinExistence type="predicted"/>
<gene>
    <name evidence="2" type="ORF">THAOC_27691</name>
</gene>
<feature type="compositionally biased region" description="Basic residues" evidence="1">
    <location>
        <begin position="20"/>
        <end position="31"/>
    </location>
</feature>
<name>K0RVS9_THAOC</name>
<keyword evidence="3" id="KW-1185">Reference proteome</keyword>
<dbReference type="AlphaFoldDB" id="K0RVS9"/>
<sequence length="85" mass="8736">MSAFPPEPVLGGARPVGASRGRRRRARRPRRAPGTGDAGREPLPALGPFVVPPLPRAVRAQPRAVGEPRPAEPGAVGPGGPAEQP</sequence>
<organism evidence="2 3">
    <name type="scientific">Thalassiosira oceanica</name>
    <name type="common">Marine diatom</name>
    <dbReference type="NCBI Taxonomy" id="159749"/>
    <lineage>
        <taxon>Eukaryota</taxon>
        <taxon>Sar</taxon>
        <taxon>Stramenopiles</taxon>
        <taxon>Ochrophyta</taxon>
        <taxon>Bacillariophyta</taxon>
        <taxon>Coscinodiscophyceae</taxon>
        <taxon>Thalassiosirophycidae</taxon>
        <taxon>Thalassiosirales</taxon>
        <taxon>Thalassiosiraceae</taxon>
        <taxon>Thalassiosira</taxon>
    </lineage>
</organism>
<protein>
    <submittedName>
        <fullName evidence="2">Uncharacterized protein</fullName>
    </submittedName>
</protein>
<dbReference type="EMBL" id="AGNL01038848">
    <property type="protein sequence ID" value="EJK52961.1"/>
    <property type="molecule type" value="Genomic_DNA"/>
</dbReference>
<evidence type="ECO:0000313" key="2">
    <source>
        <dbReference type="EMBL" id="EJK52961.1"/>
    </source>
</evidence>
<accession>K0RVS9</accession>
<dbReference type="Proteomes" id="UP000266841">
    <property type="component" value="Unassembled WGS sequence"/>
</dbReference>